<dbReference type="InterPro" id="IPR009922">
    <property type="entry name" value="DUF1457"/>
</dbReference>
<dbReference type="Pfam" id="PF07310">
    <property type="entry name" value="PAS_5"/>
    <property type="match status" value="1"/>
</dbReference>
<evidence type="ECO:0000313" key="2">
    <source>
        <dbReference type="Proteomes" id="UP000238563"/>
    </source>
</evidence>
<accession>A0A2S9JZJ5</accession>
<dbReference type="OrthoDB" id="8480244at2"/>
<reference evidence="1 2" key="1">
    <citation type="submission" date="2018-02" db="EMBL/GenBank/DDBJ databases">
        <title>The draft genome of Phyllobacterium myrsinacearum DSM5892.</title>
        <authorList>
            <person name="Li L."/>
            <person name="Liu L."/>
            <person name="Zhang X."/>
            <person name="Wang T."/>
        </authorList>
    </citation>
    <scope>NUCLEOTIDE SEQUENCE [LARGE SCALE GENOMIC DNA]</scope>
    <source>
        <strain evidence="1 2">DSM 5892</strain>
    </source>
</reference>
<organism evidence="1 2">
    <name type="scientific">Phyllobacterium myrsinacearum</name>
    <dbReference type="NCBI Taxonomy" id="28101"/>
    <lineage>
        <taxon>Bacteria</taxon>
        <taxon>Pseudomonadati</taxon>
        <taxon>Pseudomonadota</taxon>
        <taxon>Alphaproteobacteria</taxon>
        <taxon>Hyphomicrobiales</taxon>
        <taxon>Phyllobacteriaceae</taxon>
        <taxon>Phyllobacterium</taxon>
    </lineage>
</organism>
<dbReference type="AlphaFoldDB" id="A0A2S9JZJ5"/>
<dbReference type="EMBL" id="PVBT01000001">
    <property type="protein sequence ID" value="PRD58763.1"/>
    <property type="molecule type" value="Genomic_DNA"/>
</dbReference>
<dbReference type="PIRSF" id="PIRSF031878">
    <property type="entry name" value="UCP031878"/>
    <property type="match status" value="1"/>
</dbReference>
<protein>
    <submittedName>
        <fullName evidence="1">PAS domain-containing protein</fullName>
    </submittedName>
</protein>
<name>A0A2S9JZJ5_9HYPH</name>
<keyword evidence="2" id="KW-1185">Reference proteome</keyword>
<sequence length="248" mass="27591">MALPGRRCQSAGITKACDIGWCAMQRAHHPNRHGNRKRQMRHDGTSEIFAYWNDLRGTRAAPERREISPALIRSRLSDTFILRASGPGEARFRLAGTRICSIYGRELKGQSFSSIWQAKDKAVIARIVASSLTSKTVVQSAYEGKSSRGRKMLFNLILLPLANEVHERHLLGMIAPAGKPFWLESDAIIENSLRSISMIDPRKPANRPAGGHRAEDHKPLISNTLLPAPSGSRRVRHLMVFDGGKILD</sequence>
<proteinExistence type="predicted"/>
<evidence type="ECO:0000313" key="1">
    <source>
        <dbReference type="EMBL" id="PRD58763.1"/>
    </source>
</evidence>
<comment type="caution">
    <text evidence="1">The sequence shown here is derived from an EMBL/GenBank/DDBJ whole genome shotgun (WGS) entry which is preliminary data.</text>
</comment>
<gene>
    <name evidence="1" type="ORF">C5750_06715</name>
</gene>
<dbReference type="Proteomes" id="UP000238563">
    <property type="component" value="Unassembled WGS sequence"/>
</dbReference>